<keyword evidence="3" id="KW-1185">Reference proteome</keyword>
<dbReference type="HOGENOM" id="CLU_028180_0_0_10"/>
<dbReference type="PATRIC" id="fig|1127699.3.peg.945"/>
<organism evidence="2 3">
    <name type="scientific">Hoylesella saccharolytica F0055</name>
    <dbReference type="NCBI Taxonomy" id="1127699"/>
    <lineage>
        <taxon>Bacteria</taxon>
        <taxon>Pseudomonadati</taxon>
        <taxon>Bacteroidota</taxon>
        <taxon>Bacteroidia</taxon>
        <taxon>Bacteroidales</taxon>
        <taxon>Prevotellaceae</taxon>
        <taxon>Hoylesella</taxon>
    </lineage>
</organism>
<protein>
    <recommendedName>
        <fullName evidence="4">Lipoprotein</fullName>
    </recommendedName>
</protein>
<dbReference type="RefSeq" id="WP_009162234.1">
    <property type="nucleotide sequence ID" value="NZ_KB290986.1"/>
</dbReference>
<reference evidence="2 3" key="1">
    <citation type="submission" date="2012-05" db="EMBL/GenBank/DDBJ databases">
        <authorList>
            <person name="Weinstock G."/>
            <person name="Sodergren E."/>
            <person name="Lobos E.A."/>
            <person name="Fulton L."/>
            <person name="Fulton R."/>
            <person name="Courtney L."/>
            <person name="Fronick C."/>
            <person name="O'Laughlin M."/>
            <person name="Godfrey J."/>
            <person name="Wilson R.M."/>
            <person name="Miner T."/>
            <person name="Farmer C."/>
            <person name="Delehaunty K."/>
            <person name="Cordes M."/>
            <person name="Minx P."/>
            <person name="Tomlinson C."/>
            <person name="Chen J."/>
            <person name="Wollam A."/>
            <person name="Pepin K.H."/>
            <person name="Bhonagiri V."/>
            <person name="Zhang X."/>
            <person name="Suruliraj S."/>
            <person name="Warren W."/>
            <person name="Mitreva M."/>
            <person name="Mardis E.R."/>
            <person name="Wilson R.K."/>
        </authorList>
    </citation>
    <scope>NUCLEOTIDE SEQUENCE [LARGE SCALE GENOMIC DNA]</scope>
    <source>
        <strain evidence="2 3">F0055</strain>
    </source>
</reference>
<dbReference type="AlphaFoldDB" id="L1NDM8"/>
<accession>L1NDM8</accession>
<evidence type="ECO:0008006" key="4">
    <source>
        <dbReference type="Google" id="ProtNLM"/>
    </source>
</evidence>
<dbReference type="Proteomes" id="UP000010433">
    <property type="component" value="Unassembled WGS sequence"/>
</dbReference>
<dbReference type="PROSITE" id="PS51257">
    <property type="entry name" value="PROKAR_LIPOPROTEIN"/>
    <property type="match status" value="1"/>
</dbReference>
<feature type="signal peptide" evidence="1">
    <location>
        <begin position="1"/>
        <end position="21"/>
    </location>
</feature>
<comment type="caution">
    <text evidence="2">The sequence shown here is derived from an EMBL/GenBank/DDBJ whole genome shotgun (WGS) entry which is preliminary data.</text>
</comment>
<proteinExistence type="predicted"/>
<keyword evidence="1" id="KW-0732">Signal</keyword>
<gene>
    <name evidence="2" type="ORF">HMPREF9151_01020</name>
</gene>
<sequence length="543" mass="59186">MKFNKIITSFFSIAAASLLVAACGSNEQTAIDETGKVDSSQGLVFKIEAEEYQTVPTKGVTRATGQDAQPQEIDLGNGLVAELTIEPDTLQPAPQTRATISDGHYRIYVVNSSNQRLTGPHKSIAGTVSGGVFTPDANKSMLLAHGTYTFVCINDAVTDNGTSLEVKHDAVNAMIGTTTVAITQPRQEISFTMRHMMARIRFQITSYTSTPTNAKFSMATDAGPFGTETFNIKGEKISQAYKAYSFSNIPLTPSTTVQHSPIVKKWKSLTNYIYIPNGFDTGIIQDGGIQGNLYGKTFNVYPANWFINRTTVQRNHSYIFNFTIKTKDPLYLYQDGTVGYIDGRSTTRQPIGIVIKEKTTTENGMAMALKDIGEKKTVGDLYYDYSIMGDDGTINSMQGYDLTHTTNYYKTGAPYTLPPGETPSFPAYYEAAHYTPGVSVTGTNIGKWFLPSAGQWILAAERFGGLDKTSITEINKMGAWDGTTAATYFTKAGGTLPLDTYAVSGTISGALPCFVNLSATQIVFFGDPFVIMQTGYPRAFVYF</sequence>
<feature type="chain" id="PRO_5003955070" description="Lipoprotein" evidence="1">
    <location>
        <begin position="22"/>
        <end position="543"/>
    </location>
</feature>
<name>L1NDM8_9BACT</name>
<evidence type="ECO:0000313" key="2">
    <source>
        <dbReference type="EMBL" id="EKY01478.1"/>
    </source>
</evidence>
<dbReference type="STRING" id="1127699.HMPREF9151_01020"/>
<evidence type="ECO:0000256" key="1">
    <source>
        <dbReference type="SAM" id="SignalP"/>
    </source>
</evidence>
<dbReference type="EMBL" id="AMEP01000068">
    <property type="protein sequence ID" value="EKY01478.1"/>
    <property type="molecule type" value="Genomic_DNA"/>
</dbReference>
<dbReference type="OrthoDB" id="1082936at2"/>
<evidence type="ECO:0000313" key="3">
    <source>
        <dbReference type="Proteomes" id="UP000010433"/>
    </source>
</evidence>